<feature type="domain" description="Reverse transcriptase" evidence="1">
    <location>
        <begin position="2"/>
        <end position="138"/>
    </location>
</feature>
<dbReference type="SUPFAM" id="SSF56672">
    <property type="entry name" value="DNA/RNA polymerases"/>
    <property type="match status" value="1"/>
</dbReference>
<dbReference type="Pfam" id="PF00078">
    <property type="entry name" value="RVT_1"/>
    <property type="match status" value="1"/>
</dbReference>
<proteinExistence type="predicted"/>
<dbReference type="PANTHER" id="PTHR33116:SF86">
    <property type="entry name" value="REVERSE TRANSCRIPTASE DOMAIN-CONTAINING PROTEIN"/>
    <property type="match status" value="1"/>
</dbReference>
<reference evidence="3" key="2">
    <citation type="submission" date="2025-08" db="UniProtKB">
        <authorList>
            <consortium name="RefSeq"/>
        </authorList>
    </citation>
    <scope>IDENTIFICATION</scope>
    <source>
        <tissue evidence="3">Leaf</tissue>
    </source>
</reference>
<protein>
    <submittedName>
        <fullName evidence="3">Uncharacterized protein LOC104710431</fullName>
    </submittedName>
</protein>
<dbReference type="RefSeq" id="XP_010425346.1">
    <property type="nucleotide sequence ID" value="XM_010427044.1"/>
</dbReference>
<dbReference type="Proteomes" id="UP000694864">
    <property type="component" value="Chromosome 1"/>
</dbReference>
<name>A0ABM0TEU0_CAMSA</name>
<accession>A0ABM0TEU0</accession>
<gene>
    <name evidence="3" type="primary">LOC104710431</name>
</gene>
<evidence type="ECO:0000313" key="3">
    <source>
        <dbReference type="RefSeq" id="XP_010425346.1"/>
    </source>
</evidence>
<keyword evidence="2" id="KW-1185">Reference proteome</keyword>
<dbReference type="PANTHER" id="PTHR33116">
    <property type="entry name" value="REVERSE TRANSCRIPTASE ZINC-BINDING DOMAIN-CONTAINING PROTEIN-RELATED-RELATED"/>
    <property type="match status" value="1"/>
</dbReference>
<dbReference type="InterPro" id="IPR000477">
    <property type="entry name" value="RT_dom"/>
</dbReference>
<organism evidence="2 3">
    <name type="scientific">Camelina sativa</name>
    <name type="common">False flax</name>
    <name type="synonym">Myagrum sativum</name>
    <dbReference type="NCBI Taxonomy" id="90675"/>
    <lineage>
        <taxon>Eukaryota</taxon>
        <taxon>Viridiplantae</taxon>
        <taxon>Streptophyta</taxon>
        <taxon>Embryophyta</taxon>
        <taxon>Tracheophyta</taxon>
        <taxon>Spermatophyta</taxon>
        <taxon>Magnoliopsida</taxon>
        <taxon>eudicotyledons</taxon>
        <taxon>Gunneridae</taxon>
        <taxon>Pentapetalae</taxon>
        <taxon>rosids</taxon>
        <taxon>malvids</taxon>
        <taxon>Brassicales</taxon>
        <taxon>Brassicaceae</taxon>
        <taxon>Camelineae</taxon>
        <taxon>Camelina</taxon>
    </lineage>
</organism>
<evidence type="ECO:0000313" key="2">
    <source>
        <dbReference type="Proteomes" id="UP000694864"/>
    </source>
</evidence>
<sequence length="505" mass="57992">MANRLKLILPELVSVTQATFIQGRLISDNILVAHKLVHALNSMNKCSEEHLAIKTDISKAFDRFEWSFLRDSLTVLGFSNSWINLIMSCVESVQYQVLIKGIPYGDIKPTRGIRQGDPLSPYLFILCSEMLVRMLQQAEGEGKITGLKIPMDRRETIKSLTGITEEGGDGFYLGLPEAFGGSKIASLNYLKERFSQKISGWQHHFLSLGGKEVLLKAVAMALPTHAMTCFKVPKAICQQMISIMADFWWANKKDSRGMHWKSWEQLSKPKQEGGLGFKDIEAFKIALLGKQLWRMLTKPNTLMARVFKSRFSVRDLMVVSRKGWKRDILDLLFSEEDMSLMEDLRPSGKNRSDGYAWDYARTGNYSVKSGYWVLTQVIQARKGLQEVNQLSLNPLIHQEESINHLLFQCSYARQVWAISPISAPQGGEWVDLLYTNMYYVLNIKSQHPQLEGLDIIVPWLLWRIWKARNDYIYGGKDFDTSETLTKALEDVEEWRTRKEHEEHKE</sequence>
<reference evidence="2" key="1">
    <citation type="journal article" date="2014" name="Nat. Commun.">
        <title>The emerging biofuel crop Camelina sativa retains a highly undifferentiated hexaploid genome structure.</title>
        <authorList>
            <person name="Kagale S."/>
            <person name="Koh C."/>
            <person name="Nixon J."/>
            <person name="Bollina V."/>
            <person name="Clarke W.E."/>
            <person name="Tuteja R."/>
            <person name="Spillane C."/>
            <person name="Robinson S.J."/>
            <person name="Links M.G."/>
            <person name="Clarke C."/>
            <person name="Higgins E.E."/>
            <person name="Huebert T."/>
            <person name="Sharpe A.G."/>
            <person name="Parkin I.A."/>
        </authorList>
    </citation>
    <scope>NUCLEOTIDE SEQUENCE [LARGE SCALE GENOMIC DNA]</scope>
    <source>
        <strain evidence="2">cv. DH55</strain>
    </source>
</reference>
<dbReference type="InterPro" id="IPR043502">
    <property type="entry name" value="DNA/RNA_pol_sf"/>
</dbReference>
<dbReference type="GeneID" id="104710431"/>
<evidence type="ECO:0000259" key="1">
    <source>
        <dbReference type="Pfam" id="PF00078"/>
    </source>
</evidence>